<dbReference type="InterPro" id="IPR002130">
    <property type="entry name" value="Cyclophilin-type_PPIase_dom"/>
</dbReference>
<comment type="similarity">
    <text evidence="4">Belongs to the cyclophilin-type PPIase family.</text>
</comment>
<dbReference type="Proteomes" id="UP000049127">
    <property type="component" value="Unassembled WGS sequence"/>
</dbReference>
<reference evidence="6 7" key="1">
    <citation type="submission" date="2015-01" db="EMBL/GenBank/DDBJ databases">
        <authorList>
            <person name="Aslett A.Martin."/>
            <person name="De Silva Nishadi"/>
        </authorList>
    </citation>
    <scope>NUCLEOTIDE SEQUENCE [LARGE SCALE GENOMIC DNA]</scope>
    <source>
        <strain evidence="6 7">R28058</strain>
    </source>
</reference>
<keyword evidence="2 4" id="KW-0697">Rotamase</keyword>
<dbReference type="InterPro" id="IPR029000">
    <property type="entry name" value="Cyclophilin-like_dom_sf"/>
</dbReference>
<dbReference type="PANTHER" id="PTHR45625:SF4">
    <property type="entry name" value="PEPTIDYLPROLYL ISOMERASE DOMAIN AND WD REPEAT-CONTAINING PROTEIN 1"/>
    <property type="match status" value="1"/>
</dbReference>
<name>A0A0C7G618_PARSO</name>
<dbReference type="Pfam" id="PF00160">
    <property type="entry name" value="Pro_isomerase"/>
    <property type="match status" value="1"/>
</dbReference>
<dbReference type="SUPFAM" id="SSF50891">
    <property type="entry name" value="Cyclophilin-like"/>
    <property type="match status" value="1"/>
</dbReference>
<feature type="domain" description="PPIase cyclophilin-type" evidence="5">
    <location>
        <begin position="44"/>
        <end position="197"/>
    </location>
</feature>
<dbReference type="EMBL" id="CEKZ01000003">
    <property type="protein sequence ID" value="CEQ03888.1"/>
    <property type="molecule type" value="Genomic_DNA"/>
</dbReference>
<organism evidence="6 7">
    <name type="scientific">Paraclostridium sordellii</name>
    <name type="common">Clostridium sordellii</name>
    <dbReference type="NCBI Taxonomy" id="1505"/>
    <lineage>
        <taxon>Bacteria</taxon>
        <taxon>Bacillati</taxon>
        <taxon>Bacillota</taxon>
        <taxon>Clostridia</taxon>
        <taxon>Peptostreptococcales</taxon>
        <taxon>Peptostreptococcaceae</taxon>
        <taxon>Paraclostridium</taxon>
    </lineage>
</organism>
<dbReference type="GO" id="GO:0003755">
    <property type="term" value="F:peptidyl-prolyl cis-trans isomerase activity"/>
    <property type="evidence" value="ECO:0007669"/>
    <property type="project" value="UniProtKB-UniRule"/>
</dbReference>
<comment type="catalytic activity">
    <reaction evidence="4">
        <text>[protein]-peptidylproline (omega=180) = [protein]-peptidylproline (omega=0)</text>
        <dbReference type="Rhea" id="RHEA:16237"/>
        <dbReference type="Rhea" id="RHEA-COMP:10747"/>
        <dbReference type="Rhea" id="RHEA-COMP:10748"/>
        <dbReference type="ChEBI" id="CHEBI:83833"/>
        <dbReference type="ChEBI" id="CHEBI:83834"/>
        <dbReference type="EC" id="5.2.1.8"/>
    </reaction>
</comment>
<comment type="function">
    <text evidence="1 4">PPIases accelerate the folding of proteins. It catalyzes the cis-trans isomerization of proline imidic peptide bonds in oligopeptides.</text>
</comment>
<evidence type="ECO:0000256" key="1">
    <source>
        <dbReference type="ARBA" id="ARBA00002388"/>
    </source>
</evidence>
<evidence type="ECO:0000313" key="6">
    <source>
        <dbReference type="EMBL" id="CEQ03888.1"/>
    </source>
</evidence>
<dbReference type="PANTHER" id="PTHR45625">
    <property type="entry name" value="PEPTIDYL-PROLYL CIS-TRANS ISOMERASE-RELATED"/>
    <property type="match status" value="1"/>
</dbReference>
<evidence type="ECO:0000259" key="5">
    <source>
        <dbReference type="PROSITE" id="PS50072"/>
    </source>
</evidence>
<evidence type="ECO:0000256" key="2">
    <source>
        <dbReference type="ARBA" id="ARBA00023110"/>
    </source>
</evidence>
<evidence type="ECO:0000256" key="4">
    <source>
        <dbReference type="RuleBase" id="RU363019"/>
    </source>
</evidence>
<dbReference type="InterPro" id="IPR044666">
    <property type="entry name" value="Cyclophilin_A-like"/>
</dbReference>
<gene>
    <name evidence="6" type="primary">ppiB_2</name>
    <name evidence="6" type="ORF">R28058_16211</name>
</gene>
<proteinExistence type="inferred from homology"/>
<dbReference type="EC" id="5.2.1.8" evidence="4"/>
<evidence type="ECO:0000256" key="3">
    <source>
        <dbReference type="ARBA" id="ARBA00023235"/>
    </source>
</evidence>
<dbReference type="AlphaFoldDB" id="A0A0C7G618"/>
<dbReference type="CDD" id="cd00317">
    <property type="entry name" value="cyclophilin"/>
    <property type="match status" value="1"/>
</dbReference>
<dbReference type="PRINTS" id="PR00153">
    <property type="entry name" value="CSAPPISMRASE"/>
</dbReference>
<dbReference type="OrthoDB" id="9807797at2"/>
<evidence type="ECO:0000313" key="7">
    <source>
        <dbReference type="Proteomes" id="UP000049127"/>
    </source>
</evidence>
<sequence>MGKVLKNLIMIVMVASSILMIGGCSKKIEITNKPLDPPKELPIVTINIKNYGTIKAELYPHLAPNTVNNFIELANNEFYNGLIIHRVVKDFVIQGGDPEGSGIGGPGYSIKGEFEENGFRNDLKHEKGVLSMARSQQPDSAGSQFFIVTKDSPNLDKKYAAFGKVISGMEIVDDINSVKVDKKDKPKEKIEIESISVDTRGIEYNKSEKIK</sequence>
<dbReference type="PROSITE" id="PS51257">
    <property type="entry name" value="PROKAR_LIPOPROTEIN"/>
    <property type="match status" value="1"/>
</dbReference>
<protein>
    <recommendedName>
        <fullName evidence="4">Peptidyl-prolyl cis-trans isomerase</fullName>
        <shortName evidence="4">PPIase</shortName>
        <ecNumber evidence="4">5.2.1.8</ecNumber>
    </recommendedName>
</protein>
<keyword evidence="3 4" id="KW-0413">Isomerase</keyword>
<dbReference type="PROSITE" id="PS50072">
    <property type="entry name" value="CSA_PPIASE_2"/>
    <property type="match status" value="1"/>
</dbReference>
<dbReference type="Gene3D" id="2.40.100.10">
    <property type="entry name" value="Cyclophilin-like"/>
    <property type="match status" value="1"/>
</dbReference>
<dbReference type="RefSeq" id="WP_055342040.1">
    <property type="nucleotide sequence ID" value="NZ_CDNI01000003.1"/>
</dbReference>
<accession>A0A0C7G618</accession>